<dbReference type="GO" id="GO:0034338">
    <property type="term" value="F:short-chain carboxylesterase activity"/>
    <property type="evidence" value="ECO:0000318"/>
    <property type="project" value="GO_Central"/>
</dbReference>
<reference evidence="5 6" key="1">
    <citation type="journal article" date="2014" name="Nat. Commun.">
        <title>Klebsormidium flaccidum genome reveals primary factors for plant terrestrial adaptation.</title>
        <authorList>
            <person name="Hori K."/>
            <person name="Maruyama F."/>
            <person name="Fujisawa T."/>
            <person name="Togashi T."/>
            <person name="Yamamoto N."/>
            <person name="Seo M."/>
            <person name="Sato S."/>
            <person name="Yamada T."/>
            <person name="Mori H."/>
            <person name="Tajima N."/>
            <person name="Moriyama T."/>
            <person name="Ikeuchi M."/>
            <person name="Watanabe M."/>
            <person name="Wada H."/>
            <person name="Kobayashi K."/>
            <person name="Saito M."/>
            <person name="Masuda T."/>
            <person name="Sasaki-Sekimoto Y."/>
            <person name="Mashiguchi K."/>
            <person name="Awai K."/>
            <person name="Shimojima M."/>
            <person name="Masuda S."/>
            <person name="Iwai M."/>
            <person name="Nobusawa T."/>
            <person name="Narise T."/>
            <person name="Kondo S."/>
            <person name="Saito H."/>
            <person name="Sato R."/>
            <person name="Murakawa M."/>
            <person name="Ihara Y."/>
            <person name="Oshima-Yamada Y."/>
            <person name="Ohtaka K."/>
            <person name="Satoh M."/>
            <person name="Sonobe K."/>
            <person name="Ishii M."/>
            <person name="Ohtani R."/>
            <person name="Kanamori-Sato M."/>
            <person name="Honoki R."/>
            <person name="Miyazaki D."/>
            <person name="Mochizuki H."/>
            <person name="Umetsu J."/>
            <person name="Higashi K."/>
            <person name="Shibata D."/>
            <person name="Kamiya Y."/>
            <person name="Sato N."/>
            <person name="Nakamura Y."/>
            <person name="Tabata S."/>
            <person name="Ida S."/>
            <person name="Kurokawa K."/>
            <person name="Ohta H."/>
        </authorList>
    </citation>
    <scope>NUCLEOTIDE SEQUENCE [LARGE SCALE GENOMIC DNA]</scope>
    <source>
        <strain evidence="5 6">NIES-2285</strain>
    </source>
</reference>
<dbReference type="InterPro" id="IPR000073">
    <property type="entry name" value="AB_hydrolase_1"/>
</dbReference>
<keyword evidence="5" id="KW-0378">Hydrolase</keyword>
<dbReference type="OrthoDB" id="247542at2759"/>
<feature type="region of interest" description="Disordered" evidence="2">
    <location>
        <begin position="595"/>
        <end position="616"/>
    </location>
</feature>
<feature type="region of interest" description="Disordered" evidence="2">
    <location>
        <begin position="1"/>
        <end position="51"/>
    </location>
</feature>
<dbReference type="AlphaFoldDB" id="A0A1Y1I3I6"/>
<gene>
    <name evidence="5" type="ORF">KFL_001440050</name>
</gene>
<evidence type="ECO:0000256" key="2">
    <source>
        <dbReference type="SAM" id="MobiDB-lite"/>
    </source>
</evidence>
<feature type="domain" description="AB hydrolase-1" evidence="4">
    <location>
        <begin position="310"/>
        <end position="549"/>
    </location>
</feature>
<keyword evidence="3" id="KW-0472">Membrane</keyword>
<dbReference type="PANTHER" id="PTHR10794">
    <property type="entry name" value="ABHYDROLASE DOMAIN-CONTAINING PROTEIN"/>
    <property type="match status" value="1"/>
</dbReference>
<dbReference type="PANTHER" id="PTHR10794:SF84">
    <property type="entry name" value="ESTERASE_LIPASE_THIOESTERASE FAMILY PROTEIN"/>
    <property type="match status" value="1"/>
</dbReference>
<dbReference type="Gene3D" id="3.40.50.1820">
    <property type="entry name" value="alpha/beta hydrolase"/>
    <property type="match status" value="1"/>
</dbReference>
<accession>A0A1Y1I3I6</accession>
<evidence type="ECO:0000259" key="4">
    <source>
        <dbReference type="Pfam" id="PF00561"/>
    </source>
</evidence>
<proteinExistence type="inferred from homology"/>
<feature type="transmembrane region" description="Helical" evidence="3">
    <location>
        <begin position="166"/>
        <end position="189"/>
    </location>
</feature>
<evidence type="ECO:0000256" key="3">
    <source>
        <dbReference type="SAM" id="Phobius"/>
    </source>
</evidence>
<keyword evidence="3" id="KW-0812">Transmembrane</keyword>
<evidence type="ECO:0000256" key="1">
    <source>
        <dbReference type="ARBA" id="ARBA00010884"/>
    </source>
</evidence>
<keyword evidence="6" id="KW-1185">Reference proteome</keyword>
<comment type="similarity">
    <text evidence="1">Belongs to the AB hydrolase superfamily. AB hydrolase 4 family.</text>
</comment>
<dbReference type="InterPro" id="IPR050960">
    <property type="entry name" value="AB_hydrolase_4_sf"/>
</dbReference>
<dbReference type="Proteomes" id="UP000054558">
    <property type="component" value="Unassembled WGS sequence"/>
</dbReference>
<dbReference type="OMA" id="WCTNTHA"/>
<organism evidence="5 6">
    <name type="scientific">Klebsormidium nitens</name>
    <name type="common">Green alga</name>
    <name type="synonym">Ulothrix nitens</name>
    <dbReference type="NCBI Taxonomy" id="105231"/>
    <lineage>
        <taxon>Eukaryota</taxon>
        <taxon>Viridiplantae</taxon>
        <taxon>Streptophyta</taxon>
        <taxon>Klebsormidiophyceae</taxon>
        <taxon>Klebsormidiales</taxon>
        <taxon>Klebsormidiaceae</taxon>
        <taxon>Klebsormidium</taxon>
    </lineage>
</organism>
<name>A0A1Y1I3I6_KLENI</name>
<dbReference type="PROSITE" id="PS01133">
    <property type="entry name" value="UPF0017"/>
    <property type="match status" value="1"/>
</dbReference>
<evidence type="ECO:0000313" key="5">
    <source>
        <dbReference type="EMBL" id="GAQ83317.1"/>
    </source>
</evidence>
<dbReference type="EMBL" id="DF237093">
    <property type="protein sequence ID" value="GAQ83317.1"/>
    <property type="molecule type" value="Genomic_DNA"/>
</dbReference>
<dbReference type="GO" id="GO:0006629">
    <property type="term" value="P:lipid metabolic process"/>
    <property type="evidence" value="ECO:0000318"/>
    <property type="project" value="GO_Central"/>
</dbReference>
<dbReference type="FunFam" id="3.40.50.1820:FF:000140">
    <property type="entry name" value="Esterase/lipase/thioesterase family protein"/>
    <property type="match status" value="1"/>
</dbReference>
<dbReference type="InterPro" id="IPR000952">
    <property type="entry name" value="AB_hydrolase_4_CS"/>
</dbReference>
<dbReference type="InterPro" id="IPR029058">
    <property type="entry name" value="AB_hydrolase_fold"/>
</dbReference>
<keyword evidence="3" id="KW-1133">Transmembrane helix</keyword>
<dbReference type="STRING" id="105231.A0A1Y1I3I6"/>
<protein>
    <submittedName>
        <fullName evidence="5">Alpha/beta-Hydrolases superfamily protein</fullName>
    </submittedName>
</protein>
<evidence type="ECO:0000313" key="6">
    <source>
        <dbReference type="Proteomes" id="UP000054558"/>
    </source>
</evidence>
<sequence>MVERGAAKSQKISMGRDHSLRQGDWKASQQGLQAGTGSRTEAFQAPAVQTTRSKSITDIYGPYVPPPSMQAGEASEAVGSDRGVERLKGTEVGVTTLTQSSPEVADLSAFKSNESISAVSETLSETSLPSHLPRRASLEVNPSTNLTFSVGVAPPLSAPSDSGNDAYAAFSAFAVLPLLLVLVISWLTYSSYRSKRRPLEIRIGGQDSEHAQDLEKGNGRSKHQSSTLIQQIAERLPQLKEVYKPYPGLTNRHVETIFAAFFRKLPNVRFKRECLAAPDGGTVALDWPIHGGKRASDDAMWGQELPAGAPVLILLPGLTGGSGDTYVRHMLVRARRAGFHTVVFNSRGCADSPVTSPQFYSASFTDDMRMVAAHVQQRFPASKLLAVGWSLGANILVRYLGQEGPRTPIAAAASLCNPFDLVKGDEGFRTGFGKVYDQSLAKSLNRIFKKHAPLFEGIGGDYNIPLVATAKTVRDFDEGLTRVCFGFPSVDEYYRQSSSINNIQDVAVPLMCIQAEDDPIAPNDGIPREKIQANPNTFLVVTPAGGHLGWIAGEEAPLGAPWTDPLVMDFFKTFLELQPSGRRDTPIAEQEVGKTLQEVNSSGEEALELSQSWNKR</sequence>
<dbReference type="SUPFAM" id="SSF53474">
    <property type="entry name" value="alpha/beta-Hydrolases"/>
    <property type="match status" value="1"/>
</dbReference>
<dbReference type="GO" id="GO:0047372">
    <property type="term" value="F:monoacylglycerol lipase activity"/>
    <property type="evidence" value="ECO:0000318"/>
    <property type="project" value="GO_Central"/>
</dbReference>
<feature type="compositionally biased region" description="Polar residues" evidence="2">
    <location>
        <begin position="27"/>
        <end position="51"/>
    </location>
</feature>
<feature type="compositionally biased region" description="Polar residues" evidence="2">
    <location>
        <begin position="597"/>
        <end position="616"/>
    </location>
</feature>
<feature type="compositionally biased region" description="Basic and acidic residues" evidence="2">
    <location>
        <begin position="14"/>
        <end position="24"/>
    </location>
</feature>
<dbReference type="Pfam" id="PF00561">
    <property type="entry name" value="Abhydrolase_1"/>
    <property type="match status" value="1"/>
</dbReference>